<proteinExistence type="predicted"/>
<dbReference type="PRINTS" id="PR00036">
    <property type="entry name" value="HTHLACI"/>
</dbReference>
<dbReference type="InterPro" id="IPR000843">
    <property type="entry name" value="HTH_LacI"/>
</dbReference>
<sequence length="72" mass="7914">MAVDNDLPEVVPTIYDVALLAGVSHMTVSRVINGAGHVRERTRNNVIDAMRTLNYVPNAAAQELARRQSKKV</sequence>
<reference evidence="5 6" key="1">
    <citation type="submission" date="2023-06" db="EMBL/GenBank/DDBJ databases">
        <title>Rock-solubilizing bacteria, Microbacterium invictum, promotes re-establishment of vegetation in rocky wasteland by accelerating rock bio-weathering and reshaping soil bacterial community.</title>
        <authorList>
            <person name="Liu C."/>
        </authorList>
    </citation>
    <scope>NUCLEOTIDE SEQUENCE [LARGE SCALE GENOMIC DNA]</scope>
    <source>
        <strain evidence="5 6">X-18</strain>
    </source>
</reference>
<dbReference type="Pfam" id="PF00356">
    <property type="entry name" value="LacI"/>
    <property type="match status" value="1"/>
</dbReference>
<dbReference type="EMBL" id="CP139779">
    <property type="protein sequence ID" value="WQB70691.1"/>
    <property type="molecule type" value="Genomic_DNA"/>
</dbReference>
<keyword evidence="2 5" id="KW-0238">DNA-binding</keyword>
<dbReference type="PANTHER" id="PTHR30146">
    <property type="entry name" value="LACI-RELATED TRANSCRIPTIONAL REPRESSOR"/>
    <property type="match status" value="1"/>
</dbReference>
<dbReference type="SMART" id="SM00354">
    <property type="entry name" value="HTH_LACI"/>
    <property type="match status" value="1"/>
</dbReference>
<dbReference type="PANTHER" id="PTHR30146:SF109">
    <property type="entry name" value="HTH-TYPE TRANSCRIPTIONAL REGULATOR GALS"/>
    <property type="match status" value="1"/>
</dbReference>
<accession>A0ABZ0VAN6</accession>
<evidence type="ECO:0000259" key="4">
    <source>
        <dbReference type="PROSITE" id="PS50932"/>
    </source>
</evidence>
<dbReference type="RefSeq" id="WP_322410828.1">
    <property type="nucleotide sequence ID" value="NZ_CP139779.1"/>
</dbReference>
<dbReference type="SUPFAM" id="SSF47413">
    <property type="entry name" value="lambda repressor-like DNA-binding domains"/>
    <property type="match status" value="1"/>
</dbReference>
<keyword evidence="3" id="KW-0804">Transcription</keyword>
<gene>
    <name evidence="5" type="ORF">T9R20_01670</name>
</gene>
<dbReference type="GO" id="GO:0003677">
    <property type="term" value="F:DNA binding"/>
    <property type="evidence" value="ECO:0007669"/>
    <property type="project" value="UniProtKB-KW"/>
</dbReference>
<dbReference type="PROSITE" id="PS00356">
    <property type="entry name" value="HTH_LACI_1"/>
    <property type="match status" value="1"/>
</dbReference>
<dbReference type="PROSITE" id="PS50932">
    <property type="entry name" value="HTH_LACI_2"/>
    <property type="match status" value="1"/>
</dbReference>
<keyword evidence="6" id="KW-1185">Reference proteome</keyword>
<evidence type="ECO:0000256" key="3">
    <source>
        <dbReference type="ARBA" id="ARBA00023163"/>
    </source>
</evidence>
<dbReference type="Gene3D" id="1.10.260.40">
    <property type="entry name" value="lambda repressor-like DNA-binding domains"/>
    <property type="match status" value="1"/>
</dbReference>
<organism evidence="5 6">
    <name type="scientific">Microbacterium invictum</name>
    <dbReference type="NCBI Taxonomy" id="515415"/>
    <lineage>
        <taxon>Bacteria</taxon>
        <taxon>Bacillati</taxon>
        <taxon>Actinomycetota</taxon>
        <taxon>Actinomycetes</taxon>
        <taxon>Micrococcales</taxon>
        <taxon>Microbacteriaceae</taxon>
        <taxon>Microbacterium</taxon>
    </lineage>
</organism>
<protein>
    <submittedName>
        <fullName evidence="5">LacI family DNA-binding transcriptional regulator</fullName>
    </submittedName>
</protein>
<dbReference type="Proteomes" id="UP001324533">
    <property type="component" value="Chromosome"/>
</dbReference>
<dbReference type="CDD" id="cd01392">
    <property type="entry name" value="HTH_LacI"/>
    <property type="match status" value="1"/>
</dbReference>
<evidence type="ECO:0000256" key="1">
    <source>
        <dbReference type="ARBA" id="ARBA00023015"/>
    </source>
</evidence>
<evidence type="ECO:0000256" key="2">
    <source>
        <dbReference type="ARBA" id="ARBA00023125"/>
    </source>
</evidence>
<evidence type="ECO:0000313" key="5">
    <source>
        <dbReference type="EMBL" id="WQB70691.1"/>
    </source>
</evidence>
<evidence type="ECO:0000313" key="6">
    <source>
        <dbReference type="Proteomes" id="UP001324533"/>
    </source>
</evidence>
<name>A0ABZ0VAN6_9MICO</name>
<feature type="domain" description="HTH lacI-type" evidence="4">
    <location>
        <begin position="12"/>
        <end position="66"/>
    </location>
</feature>
<dbReference type="InterPro" id="IPR010982">
    <property type="entry name" value="Lambda_DNA-bd_dom_sf"/>
</dbReference>
<keyword evidence="1" id="KW-0805">Transcription regulation</keyword>